<dbReference type="InterPro" id="IPR029058">
    <property type="entry name" value="AB_hydrolase_fold"/>
</dbReference>
<dbReference type="SUPFAM" id="SSF53474">
    <property type="entry name" value="alpha/beta-Hydrolases"/>
    <property type="match status" value="1"/>
</dbReference>
<comment type="caution">
    <text evidence="3">The sequence shown here is derived from an EMBL/GenBank/DDBJ whole genome shotgun (WGS) entry which is preliminary data.</text>
</comment>
<evidence type="ECO:0000313" key="3">
    <source>
        <dbReference type="EMBL" id="GCD40516.1"/>
    </source>
</evidence>
<organism evidence="3 4">
    <name type="scientific">Streptomyces paromomycinus</name>
    <name type="common">Streptomyces rimosus subsp. paromomycinus</name>
    <dbReference type="NCBI Taxonomy" id="92743"/>
    <lineage>
        <taxon>Bacteria</taxon>
        <taxon>Bacillati</taxon>
        <taxon>Actinomycetota</taxon>
        <taxon>Actinomycetes</taxon>
        <taxon>Kitasatosporales</taxon>
        <taxon>Streptomycetaceae</taxon>
        <taxon>Streptomyces</taxon>
    </lineage>
</organism>
<dbReference type="InterPro" id="IPR000073">
    <property type="entry name" value="AB_hydrolase_1"/>
</dbReference>
<feature type="compositionally biased region" description="Pro residues" evidence="1">
    <location>
        <begin position="91"/>
        <end position="109"/>
    </location>
</feature>
<gene>
    <name evidence="3" type="ORF">GKJPGBOP_00166</name>
</gene>
<proteinExistence type="predicted"/>
<feature type="region of interest" description="Disordered" evidence="1">
    <location>
        <begin position="84"/>
        <end position="110"/>
    </location>
</feature>
<dbReference type="GO" id="GO:0004806">
    <property type="term" value="F:triacylglycerol lipase activity"/>
    <property type="evidence" value="ECO:0007669"/>
    <property type="project" value="TreeGrafter"/>
</dbReference>
<reference evidence="3 4" key="1">
    <citation type="submission" date="2018-11" db="EMBL/GenBank/DDBJ databases">
        <title>Whole genome sequence of Streptomyces paromomycinus NBRC 15454(T).</title>
        <authorList>
            <person name="Komaki H."/>
            <person name="Tamura T."/>
        </authorList>
    </citation>
    <scope>NUCLEOTIDE SEQUENCE [LARGE SCALE GENOMIC DNA]</scope>
    <source>
        <strain evidence="3 4">NBRC 15454</strain>
    </source>
</reference>
<evidence type="ECO:0000259" key="2">
    <source>
        <dbReference type="Pfam" id="PF00561"/>
    </source>
</evidence>
<feature type="region of interest" description="Disordered" evidence="1">
    <location>
        <begin position="167"/>
        <end position="195"/>
    </location>
</feature>
<evidence type="ECO:0000313" key="4">
    <source>
        <dbReference type="Proteomes" id="UP000286746"/>
    </source>
</evidence>
<dbReference type="EMBL" id="BHZD01000001">
    <property type="protein sequence ID" value="GCD40516.1"/>
    <property type="molecule type" value="Genomic_DNA"/>
</dbReference>
<keyword evidence="4" id="KW-1185">Reference proteome</keyword>
<dbReference type="PANTHER" id="PTHR43433">
    <property type="entry name" value="HYDROLASE, ALPHA/BETA FOLD FAMILY PROTEIN"/>
    <property type="match status" value="1"/>
</dbReference>
<dbReference type="AlphaFoldDB" id="A0A401VTW2"/>
<protein>
    <submittedName>
        <fullName evidence="3">Alpha/beta hydrolase</fullName>
    </submittedName>
</protein>
<keyword evidence="3" id="KW-0378">Hydrolase</keyword>
<name>A0A401VTW2_STREY</name>
<dbReference type="Proteomes" id="UP000286746">
    <property type="component" value="Unassembled WGS sequence"/>
</dbReference>
<accession>A0A401VTW2</accession>
<feature type="domain" description="AB hydrolase-1" evidence="2">
    <location>
        <begin position="44"/>
        <end position="306"/>
    </location>
</feature>
<dbReference type="GO" id="GO:0046503">
    <property type="term" value="P:glycerolipid catabolic process"/>
    <property type="evidence" value="ECO:0007669"/>
    <property type="project" value="TreeGrafter"/>
</dbReference>
<dbReference type="PANTHER" id="PTHR43433:SF5">
    <property type="entry name" value="AB HYDROLASE-1 DOMAIN-CONTAINING PROTEIN"/>
    <property type="match status" value="1"/>
</dbReference>
<evidence type="ECO:0000256" key="1">
    <source>
        <dbReference type="SAM" id="MobiDB-lite"/>
    </source>
</evidence>
<sequence length="340" mass="36136">MFTLIQLLSIGCRGGSVMGEQLALNVGPSRMEMAYECLGDDHAPPVLLVMGGGAQMIAWPEEFCAELVRRGLRVIRFDNRDAGRSSRFPDLPGPSLPGPDLPGPNPPGPDLHTALNADFPLAPYTLSDMADDIVGLLDVLQVRSAHLVGASLGGMIAQTMAVEHPERTRSLTSMMSSTGDRTVGRPDATVLAGLGTPPQDRRSFIAWQVRALRAVASPGFAFDEAAATERAERAYDRGHDPAGMVRQFAAAMASGDRTARLRSVRVPALVIHGTDDVLIDMAGGRATAAAVPGAELAIIDGMGHSIPRELCPQLVMLIAHLIHRVETAPRRRAGDPLRVG</sequence>
<dbReference type="Pfam" id="PF00561">
    <property type="entry name" value="Abhydrolase_1"/>
    <property type="match status" value="1"/>
</dbReference>
<dbReference type="Gene3D" id="3.40.50.1820">
    <property type="entry name" value="alpha/beta hydrolase"/>
    <property type="match status" value="1"/>
</dbReference>
<dbReference type="InterPro" id="IPR050471">
    <property type="entry name" value="AB_hydrolase"/>
</dbReference>